<gene>
    <name evidence="1" type="ORF">COLO4_04343</name>
</gene>
<dbReference type="Proteomes" id="UP000187203">
    <property type="component" value="Unassembled WGS sequence"/>
</dbReference>
<dbReference type="AlphaFoldDB" id="A0A1R3KUF8"/>
<evidence type="ECO:0000313" key="2">
    <source>
        <dbReference type="Proteomes" id="UP000187203"/>
    </source>
</evidence>
<protein>
    <submittedName>
        <fullName evidence="1">Uncharacterized protein</fullName>
    </submittedName>
</protein>
<sequence>MARVAPKAVNKKLMAVCSKTHKVQIWKSIRIKTFEQYVYMNKLEARSKAAAQSAINQ</sequence>
<accession>A0A1R3KUF8</accession>
<evidence type="ECO:0000313" key="1">
    <source>
        <dbReference type="EMBL" id="OMP10705.1"/>
    </source>
</evidence>
<proteinExistence type="predicted"/>
<organism evidence="1 2">
    <name type="scientific">Corchorus olitorius</name>
    <dbReference type="NCBI Taxonomy" id="93759"/>
    <lineage>
        <taxon>Eukaryota</taxon>
        <taxon>Viridiplantae</taxon>
        <taxon>Streptophyta</taxon>
        <taxon>Embryophyta</taxon>
        <taxon>Tracheophyta</taxon>
        <taxon>Spermatophyta</taxon>
        <taxon>Magnoliopsida</taxon>
        <taxon>eudicotyledons</taxon>
        <taxon>Gunneridae</taxon>
        <taxon>Pentapetalae</taxon>
        <taxon>rosids</taxon>
        <taxon>malvids</taxon>
        <taxon>Malvales</taxon>
        <taxon>Malvaceae</taxon>
        <taxon>Grewioideae</taxon>
        <taxon>Apeibeae</taxon>
        <taxon>Corchorus</taxon>
    </lineage>
</organism>
<reference evidence="2" key="1">
    <citation type="submission" date="2013-09" db="EMBL/GenBank/DDBJ databases">
        <title>Corchorus olitorius genome sequencing.</title>
        <authorList>
            <person name="Alam M."/>
            <person name="Haque M.S."/>
            <person name="Islam M.S."/>
            <person name="Emdad E.M."/>
            <person name="Islam M.M."/>
            <person name="Ahmed B."/>
            <person name="Halim A."/>
            <person name="Hossen Q.M.M."/>
            <person name="Hossain M.Z."/>
            <person name="Ahmed R."/>
            <person name="Khan M.M."/>
            <person name="Islam R."/>
            <person name="Rashid M.M."/>
            <person name="Khan S.A."/>
            <person name="Rahman M.S."/>
            <person name="Alam M."/>
            <person name="Yahiya A.S."/>
            <person name="Khan M.S."/>
            <person name="Azam M.S."/>
            <person name="Haque T."/>
            <person name="Lashkar M.Z.H."/>
            <person name="Akhand A.I."/>
            <person name="Morshed G."/>
            <person name="Roy S."/>
            <person name="Uddin K.S."/>
            <person name="Rabeya T."/>
            <person name="Hossain A.S."/>
            <person name="Chowdhury A."/>
            <person name="Snigdha A.R."/>
            <person name="Mortoza M.S."/>
            <person name="Matin S.A."/>
            <person name="Hoque S.M.E."/>
            <person name="Islam M.K."/>
            <person name="Roy D.K."/>
            <person name="Haider R."/>
            <person name="Moosa M.M."/>
            <person name="Elias S.M."/>
            <person name="Hasan A.M."/>
            <person name="Jahan S."/>
            <person name="Shafiuddin M."/>
            <person name="Mahmood N."/>
            <person name="Shommy N.S."/>
        </authorList>
    </citation>
    <scope>NUCLEOTIDE SEQUENCE [LARGE SCALE GENOMIC DNA]</scope>
    <source>
        <strain evidence="2">cv. O-4</strain>
    </source>
</reference>
<keyword evidence="2" id="KW-1185">Reference proteome</keyword>
<name>A0A1R3KUF8_9ROSI</name>
<comment type="caution">
    <text evidence="1">The sequence shown here is derived from an EMBL/GenBank/DDBJ whole genome shotgun (WGS) entry which is preliminary data.</text>
</comment>
<dbReference type="EMBL" id="AWUE01011356">
    <property type="protein sequence ID" value="OMP10705.1"/>
    <property type="molecule type" value="Genomic_DNA"/>
</dbReference>